<gene>
    <name evidence="2" type="ordered locus">Srot_2233</name>
</gene>
<evidence type="ECO:0000313" key="3">
    <source>
        <dbReference type="Proteomes" id="UP000002247"/>
    </source>
</evidence>
<dbReference type="Proteomes" id="UP000002247">
    <property type="component" value="Chromosome"/>
</dbReference>
<evidence type="ECO:0000313" key="2">
    <source>
        <dbReference type="EMBL" id="ADG98684.1"/>
    </source>
</evidence>
<dbReference type="STRING" id="640132.Srot_2233"/>
<dbReference type="eggNOG" id="ENOG5031SUV">
    <property type="taxonomic scope" value="Bacteria"/>
</dbReference>
<evidence type="ECO:0000256" key="1">
    <source>
        <dbReference type="SAM" id="MobiDB-lite"/>
    </source>
</evidence>
<dbReference type="AlphaFoldDB" id="D6ZA14"/>
<dbReference type="EMBL" id="CP001958">
    <property type="protein sequence ID" value="ADG98684.1"/>
    <property type="molecule type" value="Genomic_DNA"/>
</dbReference>
<accession>D6ZA14</accession>
<reference evidence="2 3" key="1">
    <citation type="journal article" date="2010" name="Stand. Genomic Sci.">
        <title>Complete genome sequence of Segniliparus rotundus type strain (CDC 1076).</title>
        <authorList>
            <person name="Sikorski J."/>
            <person name="Lapidus A."/>
            <person name="Copeland A."/>
            <person name="Misra M."/>
            <person name="Glavina Del Rio T."/>
            <person name="Nolan M."/>
            <person name="Lucas S."/>
            <person name="Chen F."/>
            <person name="Tice H."/>
            <person name="Cheng J.F."/>
            <person name="Jando M."/>
            <person name="Schneider S."/>
            <person name="Bruce D."/>
            <person name="Goodwin L."/>
            <person name="Pitluck S."/>
            <person name="Liolios K."/>
            <person name="Mikhailova N."/>
            <person name="Pati A."/>
            <person name="Ivanova N."/>
            <person name="Mavromatis K."/>
            <person name="Chen A."/>
            <person name="Palaniappan K."/>
            <person name="Chertkov O."/>
            <person name="Land M."/>
            <person name="Hauser L."/>
            <person name="Chang Y.J."/>
            <person name="Jeffries C.D."/>
            <person name="Brettin T."/>
            <person name="Detter J.C."/>
            <person name="Han C."/>
            <person name="Rohde M."/>
            <person name="Goker M."/>
            <person name="Bristow J."/>
            <person name="Eisen J.A."/>
            <person name="Markowitz V."/>
            <person name="Hugenholtz P."/>
            <person name="Kyrpides N.C."/>
            <person name="Klenk H.P."/>
        </authorList>
    </citation>
    <scope>NUCLEOTIDE SEQUENCE [LARGE SCALE GENOMIC DNA]</scope>
    <source>
        <strain evidence="3">ATCC BAA-972 / CDC 1076 / CIP 108378 / DSM 44985 / JCM 13578</strain>
    </source>
</reference>
<name>D6ZA14_SEGRD</name>
<sequence>MTSTITSESLSSGTAAAPSPSPAPRAGATPTEGAAVADVIDWVQAGKPVDPNGYRTVRDPRDTPPRGTDIGPGVAFQSPTKKISCVGGVAQGGEKSAAPPFSCLVSLQNPPPRPKEPGQWIGGWVDYSGNAASVGSFHGDPGVFRDGDGAELAYGQHLRFRGGSDEYDCRMDESGLWCADKAKGSAVLINDQGVTPYGCLRQIPHRHGEGFSYTC</sequence>
<protein>
    <submittedName>
        <fullName evidence="2">LppI</fullName>
    </submittedName>
</protein>
<dbReference type="HOGENOM" id="CLU_108894_0_0_11"/>
<organism evidence="2 3">
    <name type="scientific">Segniliparus rotundus (strain ATCC BAA-972 / CDC 1076 / CIP 108378 / DSM 44985 / JCM 13578)</name>
    <dbReference type="NCBI Taxonomy" id="640132"/>
    <lineage>
        <taxon>Bacteria</taxon>
        <taxon>Bacillati</taxon>
        <taxon>Actinomycetota</taxon>
        <taxon>Actinomycetes</taxon>
        <taxon>Mycobacteriales</taxon>
        <taxon>Segniliparaceae</taxon>
        <taxon>Segniliparus</taxon>
    </lineage>
</organism>
<proteinExistence type="predicted"/>
<keyword evidence="3" id="KW-1185">Reference proteome</keyword>
<dbReference type="KEGG" id="srt:Srot_2233"/>
<feature type="compositionally biased region" description="Low complexity" evidence="1">
    <location>
        <begin position="9"/>
        <end position="31"/>
    </location>
</feature>
<feature type="region of interest" description="Disordered" evidence="1">
    <location>
        <begin position="1"/>
        <end position="77"/>
    </location>
</feature>